<feature type="compositionally biased region" description="Basic and acidic residues" evidence="8">
    <location>
        <begin position="1347"/>
        <end position="1364"/>
    </location>
</feature>
<keyword evidence="6" id="KW-1015">Disulfide bond</keyword>
<keyword evidence="3 7" id="KW-0645">Protease</keyword>
<comment type="subcellular location">
    <subcellularLocation>
        <location evidence="1">Secreted</location>
    </subcellularLocation>
</comment>
<dbReference type="GO" id="GO:0006508">
    <property type="term" value="P:proteolysis"/>
    <property type="evidence" value="ECO:0007669"/>
    <property type="project" value="UniProtKB-KW"/>
</dbReference>
<gene>
    <name evidence="10" type="ORF">Pmani_021985</name>
</gene>
<dbReference type="Gene3D" id="2.40.10.10">
    <property type="entry name" value="Trypsin-like serine proteases"/>
    <property type="match status" value="1"/>
</dbReference>
<dbReference type="InterPro" id="IPR050127">
    <property type="entry name" value="Serine_Proteases_S1"/>
</dbReference>
<name>A0AAE1PCY5_9EUCA</name>
<feature type="compositionally biased region" description="Polar residues" evidence="8">
    <location>
        <begin position="507"/>
        <end position="531"/>
    </location>
</feature>
<feature type="region of interest" description="Disordered" evidence="8">
    <location>
        <begin position="820"/>
        <end position="1021"/>
    </location>
</feature>
<evidence type="ECO:0000259" key="9">
    <source>
        <dbReference type="PROSITE" id="PS50240"/>
    </source>
</evidence>
<dbReference type="PROSITE" id="PS00135">
    <property type="entry name" value="TRYPSIN_SER"/>
    <property type="match status" value="1"/>
</dbReference>
<protein>
    <recommendedName>
        <fullName evidence="9">Peptidase S1 domain-containing protein</fullName>
    </recommendedName>
</protein>
<dbReference type="GO" id="GO:0004252">
    <property type="term" value="F:serine-type endopeptidase activity"/>
    <property type="evidence" value="ECO:0007669"/>
    <property type="project" value="InterPro"/>
</dbReference>
<proteinExistence type="predicted"/>
<evidence type="ECO:0000256" key="6">
    <source>
        <dbReference type="ARBA" id="ARBA00023157"/>
    </source>
</evidence>
<dbReference type="Pfam" id="PF00089">
    <property type="entry name" value="Trypsin"/>
    <property type="match status" value="1"/>
</dbReference>
<evidence type="ECO:0000256" key="1">
    <source>
        <dbReference type="ARBA" id="ARBA00004613"/>
    </source>
</evidence>
<feature type="region of interest" description="Disordered" evidence="8">
    <location>
        <begin position="136"/>
        <end position="160"/>
    </location>
</feature>
<reference evidence="10" key="1">
    <citation type="submission" date="2023-11" db="EMBL/GenBank/DDBJ databases">
        <title>Genome assemblies of two species of porcelain crab, Petrolisthes cinctipes and Petrolisthes manimaculis (Anomura: Porcellanidae).</title>
        <authorList>
            <person name="Angst P."/>
        </authorList>
    </citation>
    <scope>NUCLEOTIDE SEQUENCE</scope>
    <source>
        <strain evidence="10">PB745_02</strain>
        <tissue evidence="10">Gill</tissue>
    </source>
</reference>
<feature type="compositionally biased region" description="Polar residues" evidence="8">
    <location>
        <begin position="452"/>
        <end position="461"/>
    </location>
</feature>
<evidence type="ECO:0000256" key="7">
    <source>
        <dbReference type="RuleBase" id="RU363034"/>
    </source>
</evidence>
<dbReference type="PANTHER" id="PTHR24264:SF65">
    <property type="entry name" value="SRCR DOMAIN-CONTAINING PROTEIN"/>
    <property type="match status" value="1"/>
</dbReference>
<keyword evidence="2" id="KW-0964">Secreted</keyword>
<dbReference type="PROSITE" id="PS50240">
    <property type="entry name" value="TRYPSIN_DOM"/>
    <property type="match status" value="1"/>
</dbReference>
<feature type="compositionally biased region" description="Low complexity" evidence="8">
    <location>
        <begin position="488"/>
        <end position="500"/>
    </location>
</feature>
<dbReference type="SUPFAM" id="SSF50494">
    <property type="entry name" value="Trypsin-like serine proteases"/>
    <property type="match status" value="1"/>
</dbReference>
<evidence type="ECO:0000256" key="4">
    <source>
        <dbReference type="ARBA" id="ARBA00022801"/>
    </source>
</evidence>
<evidence type="ECO:0000313" key="10">
    <source>
        <dbReference type="EMBL" id="KAK4306174.1"/>
    </source>
</evidence>
<dbReference type="InterPro" id="IPR001254">
    <property type="entry name" value="Trypsin_dom"/>
</dbReference>
<feature type="compositionally biased region" description="Polar residues" evidence="8">
    <location>
        <begin position="916"/>
        <end position="931"/>
    </location>
</feature>
<dbReference type="Proteomes" id="UP001292094">
    <property type="component" value="Unassembled WGS sequence"/>
</dbReference>
<feature type="compositionally biased region" description="Basic and acidic residues" evidence="8">
    <location>
        <begin position="716"/>
        <end position="731"/>
    </location>
</feature>
<keyword evidence="11" id="KW-1185">Reference proteome</keyword>
<keyword evidence="4 7" id="KW-0378">Hydrolase</keyword>
<evidence type="ECO:0000313" key="11">
    <source>
        <dbReference type="Proteomes" id="UP001292094"/>
    </source>
</evidence>
<dbReference type="PROSITE" id="PS00134">
    <property type="entry name" value="TRYPSIN_HIS"/>
    <property type="match status" value="1"/>
</dbReference>
<feature type="compositionally biased region" description="Basic residues" evidence="8">
    <location>
        <begin position="1320"/>
        <end position="1330"/>
    </location>
</feature>
<dbReference type="InterPro" id="IPR001314">
    <property type="entry name" value="Peptidase_S1A"/>
</dbReference>
<evidence type="ECO:0000256" key="3">
    <source>
        <dbReference type="ARBA" id="ARBA00022670"/>
    </source>
</evidence>
<accession>A0AAE1PCY5</accession>
<evidence type="ECO:0000256" key="5">
    <source>
        <dbReference type="ARBA" id="ARBA00022825"/>
    </source>
</evidence>
<dbReference type="PRINTS" id="PR00722">
    <property type="entry name" value="CHYMOTRYPSIN"/>
</dbReference>
<feature type="compositionally biased region" description="Polar residues" evidence="8">
    <location>
        <begin position="470"/>
        <end position="487"/>
    </location>
</feature>
<keyword evidence="5 7" id="KW-0720">Serine protease</keyword>
<feature type="compositionally biased region" description="Low complexity" evidence="8">
    <location>
        <begin position="1331"/>
        <end position="1343"/>
    </location>
</feature>
<dbReference type="EMBL" id="JAWZYT010002167">
    <property type="protein sequence ID" value="KAK4306174.1"/>
    <property type="molecule type" value="Genomic_DNA"/>
</dbReference>
<dbReference type="CDD" id="cd00190">
    <property type="entry name" value="Tryp_SPc"/>
    <property type="match status" value="1"/>
</dbReference>
<feature type="region of interest" description="Disordered" evidence="8">
    <location>
        <begin position="681"/>
        <end position="735"/>
    </location>
</feature>
<feature type="region of interest" description="Disordered" evidence="8">
    <location>
        <begin position="1320"/>
        <end position="1376"/>
    </location>
</feature>
<dbReference type="GO" id="GO:0005615">
    <property type="term" value="C:extracellular space"/>
    <property type="evidence" value="ECO:0007669"/>
    <property type="project" value="TreeGrafter"/>
</dbReference>
<dbReference type="PANTHER" id="PTHR24264">
    <property type="entry name" value="TRYPSIN-RELATED"/>
    <property type="match status" value="1"/>
</dbReference>
<dbReference type="InterPro" id="IPR018114">
    <property type="entry name" value="TRYPSIN_HIS"/>
</dbReference>
<evidence type="ECO:0000256" key="8">
    <source>
        <dbReference type="SAM" id="MobiDB-lite"/>
    </source>
</evidence>
<evidence type="ECO:0000256" key="2">
    <source>
        <dbReference type="ARBA" id="ARBA00022525"/>
    </source>
</evidence>
<dbReference type="InterPro" id="IPR009003">
    <property type="entry name" value="Peptidase_S1_PA"/>
</dbReference>
<dbReference type="InterPro" id="IPR033116">
    <property type="entry name" value="TRYPSIN_SER"/>
</dbReference>
<dbReference type="InterPro" id="IPR043504">
    <property type="entry name" value="Peptidase_S1_PA_chymotrypsin"/>
</dbReference>
<feature type="region of interest" description="Disordered" evidence="8">
    <location>
        <begin position="452"/>
        <end position="552"/>
    </location>
</feature>
<sequence>MVDSSVLGYNSPLLAHIRSGMPLRRDNKHTPVLEHGEEGQEMAQVEDGTVQMIAEGIEGEDRTVLMKGEGTQVEDEIVQVEEEGVEVEGMIAQMIGEGTEVEGEIAQVEDEGEEVEEESVESNPSEYHNLEVHQSHTKGATDNQESGEKHTPPAEFVTTPDGMLNINVLKQRRPLTPSRYPTPFSPRPTPITLNQAAGIYLNQESLPPRTQTNNAPLYYAVENPDFNQVSQKIHKIVTSLNPKLNDRGPSPAGAASSLLTFTGQQPARPGDTPPTFTNTDGFTGVSVKHMVPEDPGVYDASTTNSGDVNIMMSSDPHPLHLTDLPVRPFSMQTDSTLIQHDQHQHHHLTWTSSHLTTSSAASHTDELQTLNDPANLDTQQGDNTDTLIYSTDTTETLETVTTSAQELLTDTHEEPVIFTTVTPEPVTATTVKQDSSAITQESPVDVVIKQESTGDASNKQEQPLPDTEADNQVSVTETDVASNQQPVTTTTSSSDGTTPTDTRHTMTEQTLVTNQQMLLDNNSTTKQTNEVVDSEGETTTTPPTPTTTPTDSVTLELYDEDFTTTLTPPPPLPPTTTEEQIDIGEILVQRVEELEQSEAVDDKLDAMEQKHQEELDLAMADLLVSMFDPMSDTSTTQDPPPTTVWNEGTTQATDQITVVPSYTGVDSGSGSIGSEEQILSNPHLTHPDINEGEGMGTQHGLDNSDNSNSGGQLASDDEHEKGTVSLHHDVGNDDVGVVVDGGGGGVYESESNIMGHIPHHSPLLVDFPPAREPVVDGNGPVLYYPRPTTTSHHPSPITADQAAGVYIGDKKMYLTEQAINNDDNEETNHNTNYTTRSDPPAPDDDGLNTWYDRDPISIFDPLHNPQPGTHTQVEPLDHSVEDNTPISHLPGFVEHSEEVGSHSPGVVVDDDDDSTEGGQVDQSWWDTTGTHPETKPQGINHSLEDDDDDDNNNNSDDYLPRPSVEEDTHFPGPLDIQGEDEGWSKEQDKTTAITTSQEDSSEVQIQLPPSRIPTSQGPSPTPAVIREYDTGVGGGGGENTTTTTAFPGAVLHSAQPQHFLKASCRCGLRFSQKIVGGQPTQVDQFPWMVGIASKADHFTFCGGSIISDRFILTAAHCVSGKEPGDIYVRAGETLRGNPQSIIVNVQQIMIHNGYSVLSHVKNDIALLKLATSLAYNDRVFPVCLAANGDKFDNELAVVSGWGRNESGGNTLNGLHEVSVKVLSKEGCRQNSLYDKPELNKKILCASSEGKDACQGDSGGPLVYLNGDHYIQIGVVSWGIGCANINYPGIYTRVGAFNKWIAKKALAGSICKGGMFKRRSKFKNNKRRRKPSVNPNNNNKNNKPGGDNVRDTHKPAGDNVRDTQKHKVGQSSEEVPTGLDLSPWLPLFAQGGGEVVDDDSDRVFLSMRVIGVTYKKLWKA</sequence>
<comment type="caution">
    <text evidence="10">The sequence shown here is derived from an EMBL/GenBank/DDBJ whole genome shotgun (WGS) entry which is preliminary data.</text>
</comment>
<feature type="region of interest" description="Disordered" evidence="8">
    <location>
        <begin position="631"/>
        <end position="652"/>
    </location>
</feature>
<feature type="domain" description="Peptidase S1" evidence="9">
    <location>
        <begin position="1074"/>
        <end position="1305"/>
    </location>
</feature>
<dbReference type="SMART" id="SM00020">
    <property type="entry name" value="Tryp_SPc"/>
    <property type="match status" value="1"/>
</dbReference>
<dbReference type="FunFam" id="2.40.10.10:FF:000006">
    <property type="entry name" value="Serine proteinase stubble"/>
    <property type="match status" value="1"/>
</dbReference>
<feature type="compositionally biased region" description="Polar residues" evidence="8">
    <location>
        <begin position="990"/>
        <end position="1004"/>
    </location>
</feature>
<feature type="compositionally biased region" description="Polar residues" evidence="8">
    <location>
        <begin position="700"/>
        <end position="712"/>
    </location>
</feature>
<organism evidence="10 11">
    <name type="scientific">Petrolisthes manimaculis</name>
    <dbReference type="NCBI Taxonomy" id="1843537"/>
    <lineage>
        <taxon>Eukaryota</taxon>
        <taxon>Metazoa</taxon>
        <taxon>Ecdysozoa</taxon>
        <taxon>Arthropoda</taxon>
        <taxon>Crustacea</taxon>
        <taxon>Multicrustacea</taxon>
        <taxon>Malacostraca</taxon>
        <taxon>Eumalacostraca</taxon>
        <taxon>Eucarida</taxon>
        <taxon>Decapoda</taxon>
        <taxon>Pleocyemata</taxon>
        <taxon>Anomura</taxon>
        <taxon>Galatheoidea</taxon>
        <taxon>Porcellanidae</taxon>
        <taxon>Petrolisthes</taxon>
    </lineage>
</organism>